<sequence length="298" mass="31490">MSPDQHTFEDPSKKYADIDTTAQSQDGPGLDADLDQKADRGEKSYKGSGRLKGRKALITGADSGIGAAVAIAFAREGADVAIAYLPEEEEDAKGVVALIEEAGRTAVAIPGDLTDVNYCRELVERAVTELGGLDILVNNAAKQQHVEDLLDLTDEQFDETFKTNVYATFWVTKAALKHMGPGSTIINTSSIQAYQPSENLVDYATTKASINTFSKALAQQLAPKGIRVNVVAPGPIWTPLQTAGGQPTEVLPDFGSDTPLGRPGQPAELAPAFVFLASGESSYVSGETLHVNGGMPTP</sequence>
<dbReference type="AlphaFoldDB" id="A0A2U1TD39"/>
<evidence type="ECO:0000256" key="2">
    <source>
        <dbReference type="ARBA" id="ARBA00023002"/>
    </source>
</evidence>
<feature type="region of interest" description="Disordered" evidence="3">
    <location>
        <begin position="1"/>
        <end position="47"/>
    </location>
</feature>
<dbReference type="EMBL" id="QEFB01000009">
    <property type="protein sequence ID" value="PWC06811.1"/>
    <property type="molecule type" value="Genomic_DNA"/>
</dbReference>
<dbReference type="InterPro" id="IPR057326">
    <property type="entry name" value="KR_dom"/>
</dbReference>
<dbReference type="OrthoDB" id="9809287at2"/>
<dbReference type="SUPFAM" id="SSF51735">
    <property type="entry name" value="NAD(P)-binding Rossmann-fold domains"/>
    <property type="match status" value="1"/>
</dbReference>
<evidence type="ECO:0000256" key="3">
    <source>
        <dbReference type="SAM" id="MobiDB-lite"/>
    </source>
</evidence>
<dbReference type="CDD" id="cd05355">
    <property type="entry name" value="SDR_c1"/>
    <property type="match status" value="1"/>
</dbReference>
<dbReference type="PRINTS" id="PR00081">
    <property type="entry name" value="GDHRDH"/>
</dbReference>
<dbReference type="PANTHER" id="PTHR48107:SF16">
    <property type="entry name" value="NADPH-DEPENDENT ALDEHYDE REDUCTASE 1, CHLOROPLASTIC"/>
    <property type="match status" value="1"/>
</dbReference>
<dbReference type="Gene3D" id="3.40.50.720">
    <property type="entry name" value="NAD(P)-binding Rossmann-like Domain"/>
    <property type="match status" value="1"/>
</dbReference>
<dbReference type="Pfam" id="PF13561">
    <property type="entry name" value="adh_short_C2"/>
    <property type="match status" value="1"/>
</dbReference>
<dbReference type="FunFam" id="3.40.50.720:FF:000097">
    <property type="entry name" value="SDR family oxidoreductase"/>
    <property type="match status" value="1"/>
</dbReference>
<dbReference type="Proteomes" id="UP000244962">
    <property type="component" value="Unassembled WGS sequence"/>
</dbReference>
<reference evidence="6" key="1">
    <citation type="submission" date="2018-04" db="EMBL/GenBank/DDBJ databases">
        <authorList>
            <person name="Liu S."/>
            <person name="Wang Z."/>
            <person name="Li J."/>
        </authorList>
    </citation>
    <scope>NUCLEOTIDE SEQUENCE [LARGE SCALE GENOMIC DNA]</scope>
    <source>
        <strain evidence="6">622</strain>
    </source>
</reference>
<evidence type="ECO:0000313" key="5">
    <source>
        <dbReference type="EMBL" id="PWC06811.1"/>
    </source>
</evidence>
<keyword evidence="2" id="KW-0560">Oxidoreductase</keyword>
<dbReference type="InterPro" id="IPR036291">
    <property type="entry name" value="NAD(P)-bd_dom_sf"/>
</dbReference>
<evidence type="ECO:0000259" key="4">
    <source>
        <dbReference type="SMART" id="SM00822"/>
    </source>
</evidence>
<dbReference type="PANTHER" id="PTHR48107">
    <property type="entry name" value="NADPH-DEPENDENT ALDEHYDE REDUCTASE-LIKE PROTEIN, CHLOROPLASTIC-RELATED"/>
    <property type="match status" value="1"/>
</dbReference>
<dbReference type="InterPro" id="IPR020904">
    <property type="entry name" value="Sc_DH/Rdtase_CS"/>
</dbReference>
<dbReference type="RefSeq" id="WP_108389847.1">
    <property type="nucleotide sequence ID" value="NZ_CP026949.1"/>
</dbReference>
<dbReference type="SMART" id="SM00822">
    <property type="entry name" value="PKS_KR"/>
    <property type="match status" value="1"/>
</dbReference>
<protein>
    <submittedName>
        <fullName evidence="5">3-oxoacyl-ACP reductase</fullName>
    </submittedName>
</protein>
<organism evidence="5 6">
    <name type="scientific">Mycetocola zhujimingii</name>
    <dbReference type="NCBI Taxonomy" id="2079792"/>
    <lineage>
        <taxon>Bacteria</taxon>
        <taxon>Bacillati</taxon>
        <taxon>Actinomycetota</taxon>
        <taxon>Actinomycetes</taxon>
        <taxon>Micrococcales</taxon>
        <taxon>Microbacteriaceae</taxon>
        <taxon>Mycetocola</taxon>
    </lineage>
</organism>
<feature type="compositionally biased region" description="Basic and acidic residues" evidence="3">
    <location>
        <begin position="34"/>
        <end position="45"/>
    </location>
</feature>
<proteinExistence type="inferred from homology"/>
<evidence type="ECO:0000256" key="1">
    <source>
        <dbReference type="ARBA" id="ARBA00006484"/>
    </source>
</evidence>
<dbReference type="InterPro" id="IPR002347">
    <property type="entry name" value="SDR_fam"/>
</dbReference>
<feature type="compositionally biased region" description="Basic and acidic residues" evidence="3">
    <location>
        <begin position="1"/>
        <end position="17"/>
    </location>
</feature>
<comment type="similarity">
    <text evidence="1">Belongs to the short-chain dehydrogenases/reductases (SDR) family.</text>
</comment>
<dbReference type="KEGG" id="myl:C3E77_00415"/>
<keyword evidence="6" id="KW-1185">Reference proteome</keyword>
<feature type="domain" description="Ketoreductase" evidence="4">
    <location>
        <begin position="54"/>
        <end position="240"/>
    </location>
</feature>
<dbReference type="GO" id="GO:0016614">
    <property type="term" value="F:oxidoreductase activity, acting on CH-OH group of donors"/>
    <property type="evidence" value="ECO:0007669"/>
    <property type="project" value="UniProtKB-ARBA"/>
</dbReference>
<dbReference type="PROSITE" id="PS00061">
    <property type="entry name" value="ADH_SHORT"/>
    <property type="match status" value="1"/>
</dbReference>
<name>A0A2U1TD39_9MICO</name>
<accession>A0A2U1TD39</accession>
<gene>
    <name evidence="5" type="ORF">DF223_09285</name>
</gene>
<comment type="caution">
    <text evidence="5">The sequence shown here is derived from an EMBL/GenBank/DDBJ whole genome shotgun (WGS) entry which is preliminary data.</text>
</comment>
<dbReference type="PRINTS" id="PR00080">
    <property type="entry name" value="SDRFAMILY"/>
</dbReference>
<evidence type="ECO:0000313" key="6">
    <source>
        <dbReference type="Proteomes" id="UP000244962"/>
    </source>
</evidence>
<dbReference type="NCBIfam" id="NF005559">
    <property type="entry name" value="PRK07231.1"/>
    <property type="match status" value="1"/>
</dbReference>